<comment type="caution">
    <text evidence="2">The sequence shown here is derived from an EMBL/GenBank/DDBJ whole genome shotgun (WGS) entry which is preliminary data.</text>
</comment>
<evidence type="ECO:0000313" key="3">
    <source>
        <dbReference type="Proteomes" id="UP001472677"/>
    </source>
</evidence>
<evidence type="ECO:0000313" key="2">
    <source>
        <dbReference type="EMBL" id="KAK8519397.1"/>
    </source>
</evidence>
<accession>A0ABR2CIE3</accession>
<reference evidence="2 3" key="1">
    <citation type="journal article" date="2024" name="G3 (Bethesda)">
        <title>Genome assembly of Hibiscus sabdariffa L. provides insights into metabolisms of medicinal natural products.</title>
        <authorList>
            <person name="Kim T."/>
        </authorList>
    </citation>
    <scope>NUCLEOTIDE SEQUENCE [LARGE SCALE GENOMIC DNA]</scope>
    <source>
        <strain evidence="2">TK-2024</strain>
        <tissue evidence="2">Old leaves</tissue>
    </source>
</reference>
<sequence>MASSMSLKLACVVWDQIPQRRRQNNPGPPRSLQVHSQASAVSASLTRSAPALTAQESAESIGHGDGSSKLMGRENIESYR</sequence>
<dbReference type="EMBL" id="JBBPBM010000051">
    <property type="protein sequence ID" value="KAK8519397.1"/>
    <property type="molecule type" value="Genomic_DNA"/>
</dbReference>
<keyword evidence="3" id="KW-1185">Reference proteome</keyword>
<gene>
    <name evidence="2" type="ORF">V6N12_025436</name>
</gene>
<name>A0ABR2CIE3_9ROSI</name>
<feature type="compositionally biased region" description="Low complexity" evidence="1">
    <location>
        <begin position="30"/>
        <end position="45"/>
    </location>
</feature>
<evidence type="ECO:0000256" key="1">
    <source>
        <dbReference type="SAM" id="MobiDB-lite"/>
    </source>
</evidence>
<dbReference type="Proteomes" id="UP001472677">
    <property type="component" value="Unassembled WGS sequence"/>
</dbReference>
<feature type="region of interest" description="Disordered" evidence="1">
    <location>
        <begin position="17"/>
        <end position="80"/>
    </location>
</feature>
<feature type="compositionally biased region" description="Basic and acidic residues" evidence="1">
    <location>
        <begin position="71"/>
        <end position="80"/>
    </location>
</feature>
<organism evidence="2 3">
    <name type="scientific">Hibiscus sabdariffa</name>
    <name type="common">roselle</name>
    <dbReference type="NCBI Taxonomy" id="183260"/>
    <lineage>
        <taxon>Eukaryota</taxon>
        <taxon>Viridiplantae</taxon>
        <taxon>Streptophyta</taxon>
        <taxon>Embryophyta</taxon>
        <taxon>Tracheophyta</taxon>
        <taxon>Spermatophyta</taxon>
        <taxon>Magnoliopsida</taxon>
        <taxon>eudicotyledons</taxon>
        <taxon>Gunneridae</taxon>
        <taxon>Pentapetalae</taxon>
        <taxon>rosids</taxon>
        <taxon>malvids</taxon>
        <taxon>Malvales</taxon>
        <taxon>Malvaceae</taxon>
        <taxon>Malvoideae</taxon>
        <taxon>Hibiscus</taxon>
    </lineage>
</organism>
<protein>
    <submittedName>
        <fullName evidence="2">Uncharacterized protein</fullName>
    </submittedName>
</protein>
<proteinExistence type="predicted"/>